<sequence length="548" mass="59389">MCRQLYLLFAAAAYACTAEAMLPIVDLGYELHQATSLSNSLYNFSNIRYAAPPVGDLRFRASIPPQTDRSLVQTGSIGRICPAAYPVWEEDIALQWVSSVLLGTTFTGSTNISSYPLDSTPVDPRTTEDCLFLDVVVPKDVFEKQGKASVLVWIYGGGYVSGDKANENAKGLVERSLQNGQDGIVYVAINYRLGAFGWLAGPSLEREGTANAGLLDQRLALEWVQKYIHVFGGDPDKVTVMGESAGAGSILFQITAYGGASGPAPFQQAILQSPAWHPIVYKDQQEEAFRNFLDILGVKTLDEARKLSSERLIAANAYQVGQSSYGAFTYGPVADGKIAPALPGQLLLANQFDNSNNLKLIVAHNYDEGLIFTSPDSRANDSFPTLISAAFPQIKADVAKYITQVLYPPVYNGSYGYTTSVGRASLAISDFAIQCNTDYLNRAFGNSTYAYMFSVPPGIHAQDTYYTFYNNGQGASPFGATNVTIALALQDYITSFVQTGNPTSSYGPALVKDGNRQRLVDLTSDGVSVIADPTANERCRWWQGAPYL</sequence>
<evidence type="ECO:0000313" key="1">
    <source>
        <dbReference type="EMBL" id="KAK9236409.1"/>
    </source>
</evidence>
<protein>
    <submittedName>
        <fullName evidence="1">Alpha/Beta hydrolase protein</fullName>
    </submittedName>
</protein>
<dbReference type="Proteomes" id="UP001433508">
    <property type="component" value="Unassembled WGS sequence"/>
</dbReference>
<organism evidence="1 2">
    <name type="scientific">Lipomyces kononenkoae</name>
    <name type="common">Yeast</name>
    <dbReference type="NCBI Taxonomy" id="34357"/>
    <lineage>
        <taxon>Eukaryota</taxon>
        <taxon>Fungi</taxon>
        <taxon>Dikarya</taxon>
        <taxon>Ascomycota</taxon>
        <taxon>Saccharomycotina</taxon>
        <taxon>Lipomycetes</taxon>
        <taxon>Lipomycetales</taxon>
        <taxon>Lipomycetaceae</taxon>
        <taxon>Lipomyces</taxon>
    </lineage>
</organism>
<comment type="caution">
    <text evidence="1">The sequence shown here is derived from an EMBL/GenBank/DDBJ whole genome shotgun (WGS) entry which is preliminary data.</text>
</comment>
<evidence type="ECO:0000313" key="2">
    <source>
        <dbReference type="Proteomes" id="UP001433508"/>
    </source>
</evidence>
<reference evidence="2" key="1">
    <citation type="journal article" date="2024" name="Front. Bioeng. Biotechnol.">
        <title>Genome-scale model development and genomic sequencing of the oleaginous clade Lipomyces.</title>
        <authorList>
            <person name="Czajka J.J."/>
            <person name="Han Y."/>
            <person name="Kim J."/>
            <person name="Mondo S.J."/>
            <person name="Hofstad B.A."/>
            <person name="Robles A."/>
            <person name="Haridas S."/>
            <person name="Riley R."/>
            <person name="LaButti K."/>
            <person name="Pangilinan J."/>
            <person name="Andreopoulos W."/>
            <person name="Lipzen A."/>
            <person name="Yan J."/>
            <person name="Wang M."/>
            <person name="Ng V."/>
            <person name="Grigoriev I.V."/>
            <person name="Spatafora J.W."/>
            <person name="Magnuson J.K."/>
            <person name="Baker S.E."/>
            <person name="Pomraning K.R."/>
        </authorList>
    </citation>
    <scope>NUCLEOTIDE SEQUENCE [LARGE SCALE GENOMIC DNA]</scope>
    <source>
        <strain evidence="2">CBS 7786</strain>
    </source>
</reference>
<gene>
    <name evidence="1" type="ORF">V1525DRAFT_217128</name>
</gene>
<keyword evidence="2" id="KW-1185">Reference proteome</keyword>
<name>A0ACC3SY98_LIPKO</name>
<accession>A0ACC3SY98</accession>
<dbReference type="EMBL" id="MU971388">
    <property type="protein sequence ID" value="KAK9236409.1"/>
    <property type="molecule type" value="Genomic_DNA"/>
</dbReference>
<keyword evidence="1" id="KW-0378">Hydrolase</keyword>
<proteinExistence type="predicted"/>